<evidence type="ECO:0000256" key="1">
    <source>
        <dbReference type="SAM" id="MobiDB-lite"/>
    </source>
</evidence>
<dbReference type="Proteomes" id="UP000326924">
    <property type="component" value="Unassembled WGS sequence"/>
</dbReference>
<feature type="region of interest" description="Disordered" evidence="1">
    <location>
        <begin position="391"/>
        <end position="436"/>
    </location>
</feature>
<sequence length="739" mass="83538">MPGSPLPNAEVIQEWDHEQFAAFLAPLMDRWEWTVRMRSDFERSHLDGELFLRLGATDRLALYKEIFTDFTAGLMLHFLAADVLQIVESRNNAAREAQREETPAPNRRRSGTISADMATIHLEKASALHSLLWAKPEVRETIIRARNISVPTFGETNTTNLIRCTRLDLRPLLQRIQITSTDDGLLPCATNNMLVRVAYEEAYRFLTEHERDAGSGSSNNSKRRNVLDRAAIITGHPGIGKTWFLSFVLVHRLLNGQKTVFQYENKCGVCHILFDGRGAKIIDSLRDVVRMDPDIWALCDRKPLDIAACIGEHNWFVIVATPPKTNNVKSLVKNHSAVTLYMALWNWAEMVCTERYTKPNQLLTMSQLMTIFGPIPRLILNHLMRARPTARQSSSVQACNHQSEDFDNRDEEDREDGIDNDDDQEMQDASEPPGVGETVDMYCLERLIKGELEDIQSSMIDLLRLDFMAFAEQQFGKSDSHSLVRIEPLIIDNSGYDFISIRYQLRIMTPYLAKLMGESAALRSRIDSNALYDMMIGSSQMRSSMGWVFEGRVHGYLEHGAFLQCRALDGGPDRAVNVSGKQKSFSTMQQLSRMIRIKAGSSKFDPGMSGIYIRPDRMTLTALDSLVVIMEQTTPQAILFQITLSKDRPLKADGLQAVYNALPAAVRKKEPVVVFLVPEGICREYKTQKIEPPIAPYATWKQFVCGMGDRPIWGLHTGGFGHDGRRVVSDSLHVAKLRM</sequence>
<organism evidence="2 3">
    <name type="scientific">Sphaerosporella brunnea</name>
    <dbReference type="NCBI Taxonomy" id="1250544"/>
    <lineage>
        <taxon>Eukaryota</taxon>
        <taxon>Fungi</taxon>
        <taxon>Dikarya</taxon>
        <taxon>Ascomycota</taxon>
        <taxon>Pezizomycotina</taxon>
        <taxon>Pezizomycetes</taxon>
        <taxon>Pezizales</taxon>
        <taxon>Pyronemataceae</taxon>
        <taxon>Sphaerosporella</taxon>
    </lineage>
</organism>
<protein>
    <submittedName>
        <fullName evidence="2">Uncharacterized protein</fullName>
    </submittedName>
</protein>
<reference evidence="2 3" key="1">
    <citation type="submission" date="2019-09" db="EMBL/GenBank/DDBJ databases">
        <title>Draft genome of the ectomycorrhizal ascomycete Sphaerosporella brunnea.</title>
        <authorList>
            <consortium name="DOE Joint Genome Institute"/>
            <person name="Benucci G.M."/>
            <person name="Marozzi G."/>
            <person name="Antonielli L."/>
            <person name="Sanchez S."/>
            <person name="Marco P."/>
            <person name="Wang X."/>
            <person name="Falini L.B."/>
            <person name="Barry K."/>
            <person name="Haridas S."/>
            <person name="Lipzen A."/>
            <person name="Labutti K."/>
            <person name="Grigoriev I.V."/>
            <person name="Murat C."/>
            <person name="Martin F."/>
            <person name="Albertini E."/>
            <person name="Donnini D."/>
            <person name="Bonito G."/>
        </authorList>
    </citation>
    <scope>NUCLEOTIDE SEQUENCE [LARGE SCALE GENOMIC DNA]</scope>
    <source>
        <strain evidence="2 3">Sb_GMNB300</strain>
    </source>
</reference>
<dbReference type="PANTHER" id="PTHR33129:SF1">
    <property type="entry name" value="ATP-BINDING PROTEIN"/>
    <property type="match status" value="1"/>
</dbReference>
<feature type="compositionally biased region" description="Acidic residues" evidence="1">
    <location>
        <begin position="405"/>
        <end position="428"/>
    </location>
</feature>
<dbReference type="OrthoDB" id="5365583at2759"/>
<dbReference type="InterPro" id="IPR052980">
    <property type="entry name" value="Crinkler_effector"/>
</dbReference>
<keyword evidence="3" id="KW-1185">Reference proteome</keyword>
<proteinExistence type="predicted"/>
<dbReference type="AlphaFoldDB" id="A0A5J5ENS9"/>
<feature type="compositionally biased region" description="Polar residues" evidence="1">
    <location>
        <begin position="391"/>
        <end position="401"/>
    </location>
</feature>
<dbReference type="EMBL" id="VXIS01000195">
    <property type="protein sequence ID" value="KAA8897639.1"/>
    <property type="molecule type" value="Genomic_DNA"/>
</dbReference>
<accession>A0A5J5ENS9</accession>
<comment type="caution">
    <text evidence="2">The sequence shown here is derived from an EMBL/GenBank/DDBJ whole genome shotgun (WGS) entry which is preliminary data.</text>
</comment>
<evidence type="ECO:0000313" key="3">
    <source>
        <dbReference type="Proteomes" id="UP000326924"/>
    </source>
</evidence>
<name>A0A5J5ENS9_9PEZI</name>
<evidence type="ECO:0000313" key="2">
    <source>
        <dbReference type="EMBL" id="KAA8897639.1"/>
    </source>
</evidence>
<gene>
    <name evidence="2" type="ORF">FN846DRAFT_992282</name>
</gene>
<dbReference type="InParanoid" id="A0A5J5ENS9"/>
<dbReference type="PANTHER" id="PTHR33129">
    <property type="entry name" value="PROTEIN KINASE DOMAIN-CONTAINING PROTEIN-RELATED"/>
    <property type="match status" value="1"/>
</dbReference>